<dbReference type="GO" id="GO:0030322">
    <property type="term" value="P:stabilization of membrane potential"/>
    <property type="evidence" value="ECO:0007669"/>
    <property type="project" value="TreeGrafter"/>
</dbReference>
<feature type="compositionally biased region" description="Polar residues" evidence="9">
    <location>
        <begin position="185"/>
        <end position="198"/>
    </location>
</feature>
<dbReference type="InterPro" id="IPR003280">
    <property type="entry name" value="2pore_dom_K_chnl"/>
</dbReference>
<feature type="transmembrane region" description="Helical" evidence="10">
    <location>
        <begin position="267"/>
        <end position="288"/>
    </location>
</feature>
<evidence type="ECO:0000256" key="1">
    <source>
        <dbReference type="ARBA" id="ARBA00004141"/>
    </source>
</evidence>
<accession>A0A9C6U8R6</accession>
<dbReference type="InterPro" id="IPR013099">
    <property type="entry name" value="K_chnl_dom"/>
</dbReference>
<feature type="region of interest" description="Disordered" evidence="9">
    <location>
        <begin position="51"/>
        <end position="83"/>
    </location>
</feature>
<evidence type="ECO:0000313" key="13">
    <source>
        <dbReference type="RefSeq" id="XP_052125722.1"/>
    </source>
</evidence>
<keyword evidence="7 8" id="KW-0407">Ion channel</keyword>
<dbReference type="GO" id="GO:0015271">
    <property type="term" value="F:outward rectifier potassium channel activity"/>
    <property type="evidence" value="ECO:0007669"/>
    <property type="project" value="TreeGrafter"/>
</dbReference>
<evidence type="ECO:0000256" key="3">
    <source>
        <dbReference type="ARBA" id="ARBA00022692"/>
    </source>
</evidence>
<evidence type="ECO:0000256" key="6">
    <source>
        <dbReference type="ARBA" id="ARBA00023136"/>
    </source>
</evidence>
<feature type="domain" description="Potassium channel" evidence="11">
    <location>
        <begin position="273"/>
        <end position="354"/>
    </location>
</feature>
<feature type="domain" description="Potassium channel" evidence="11">
    <location>
        <begin position="92"/>
        <end position="129"/>
    </location>
</feature>
<feature type="region of interest" description="Disordered" evidence="9">
    <location>
        <begin position="144"/>
        <end position="198"/>
    </location>
</feature>
<feature type="compositionally biased region" description="Low complexity" evidence="9">
    <location>
        <begin position="154"/>
        <end position="171"/>
    </location>
</feature>
<keyword evidence="4 10" id="KW-1133">Transmembrane helix</keyword>
<evidence type="ECO:0000259" key="11">
    <source>
        <dbReference type="Pfam" id="PF07885"/>
    </source>
</evidence>
<evidence type="ECO:0000256" key="2">
    <source>
        <dbReference type="ARBA" id="ARBA00022448"/>
    </source>
</evidence>
<sequence length="413" mass="43024">MSISGFKIPIAEPFAKLESGHSVPVPPRLRLQAGQVVRPHNARQLHCTVRAGREARPRGTQPNALGRPLGQREQPRRSRVESDVFSLPSVPGYGSVSPRTTWGRLVSISYAIIGIPLMLLYLSTTGESLARSFRKAYSRMCVSRRDPGEKAAKQKSGGKAGKQAAKSAGKAGKLGKAKGKGPAVITSSSGKAPAATSSMKAHLNHSHMGMSLGAKLGATDELTLKVDRALSVVDCGAGDGVGLSGGSASTSEPGPAPPPLGSVKVPVLLCLLVLLAYIAGGAFLFHYLEGWSLVEGSYFCFTTLGTIGFGDLIPGRASGRVRGPRAEVVSVLAASVYIMVGMALVAMTFALVQDEFVGLLRRLSRQCAPGAPAPAPTRTRARPRPSCSDSESNTDPPGASLTPCEVMAMTASS</sequence>
<dbReference type="SUPFAM" id="SSF81324">
    <property type="entry name" value="Voltage-gated potassium channels"/>
    <property type="match status" value="2"/>
</dbReference>
<dbReference type="AlphaFoldDB" id="A0A9C6U8R6"/>
<dbReference type="OrthoDB" id="297496at2759"/>
<evidence type="ECO:0000256" key="8">
    <source>
        <dbReference type="RuleBase" id="RU003857"/>
    </source>
</evidence>
<dbReference type="GO" id="GO:0022841">
    <property type="term" value="F:potassium ion leak channel activity"/>
    <property type="evidence" value="ECO:0007669"/>
    <property type="project" value="TreeGrafter"/>
</dbReference>
<keyword evidence="6 10" id="KW-0472">Membrane</keyword>
<proteinExistence type="inferred from homology"/>
<feature type="compositionally biased region" description="Basic and acidic residues" evidence="9">
    <location>
        <begin position="73"/>
        <end position="82"/>
    </location>
</feature>
<dbReference type="Proteomes" id="UP000504606">
    <property type="component" value="Unplaced"/>
</dbReference>
<gene>
    <name evidence="13" type="primary">LOC113217569</name>
</gene>
<dbReference type="PANTHER" id="PTHR11003">
    <property type="entry name" value="POTASSIUM CHANNEL, SUBFAMILY K"/>
    <property type="match status" value="1"/>
</dbReference>
<dbReference type="RefSeq" id="XP_052125722.1">
    <property type="nucleotide sequence ID" value="XM_052269762.1"/>
</dbReference>
<keyword evidence="12" id="KW-1185">Reference proteome</keyword>
<dbReference type="Gene3D" id="1.10.287.70">
    <property type="match status" value="1"/>
</dbReference>
<comment type="similarity">
    <text evidence="8">Belongs to the two pore domain potassium channel (TC 1.A.1.8) family.</text>
</comment>
<dbReference type="KEGG" id="foc:113217569"/>
<comment type="subcellular location">
    <subcellularLocation>
        <location evidence="1">Membrane</location>
        <topology evidence="1">Multi-pass membrane protein</topology>
    </subcellularLocation>
</comment>
<dbReference type="PANTHER" id="PTHR11003:SF325">
    <property type="entry name" value="POTASSIUM CHANNEL DOMAIN-CONTAINING PROTEIN"/>
    <property type="match status" value="1"/>
</dbReference>
<keyword evidence="5 8" id="KW-0406">Ion transport</keyword>
<evidence type="ECO:0000256" key="10">
    <source>
        <dbReference type="SAM" id="Phobius"/>
    </source>
</evidence>
<evidence type="ECO:0000256" key="9">
    <source>
        <dbReference type="SAM" id="MobiDB-lite"/>
    </source>
</evidence>
<dbReference type="GO" id="GO:0005886">
    <property type="term" value="C:plasma membrane"/>
    <property type="evidence" value="ECO:0007669"/>
    <property type="project" value="TreeGrafter"/>
</dbReference>
<keyword evidence="2 8" id="KW-0813">Transport</keyword>
<dbReference type="Pfam" id="PF07885">
    <property type="entry name" value="Ion_trans_2"/>
    <property type="match status" value="2"/>
</dbReference>
<dbReference type="GeneID" id="113217569"/>
<reference evidence="13" key="1">
    <citation type="submission" date="2025-08" db="UniProtKB">
        <authorList>
            <consortium name="RefSeq"/>
        </authorList>
    </citation>
    <scope>IDENTIFICATION</scope>
    <source>
        <tissue evidence="13">Whole organism</tissue>
    </source>
</reference>
<feature type="transmembrane region" description="Helical" evidence="10">
    <location>
        <begin position="102"/>
        <end position="122"/>
    </location>
</feature>
<keyword evidence="3 8" id="KW-0812">Transmembrane</keyword>
<evidence type="ECO:0000313" key="12">
    <source>
        <dbReference type="Proteomes" id="UP000504606"/>
    </source>
</evidence>
<feature type="region of interest" description="Disordered" evidence="9">
    <location>
        <begin position="367"/>
        <end position="404"/>
    </location>
</feature>
<dbReference type="PRINTS" id="PR01333">
    <property type="entry name" value="2POREKCHANEL"/>
</dbReference>
<organism evidence="12 13">
    <name type="scientific">Frankliniella occidentalis</name>
    <name type="common">Western flower thrips</name>
    <name type="synonym">Euthrips occidentalis</name>
    <dbReference type="NCBI Taxonomy" id="133901"/>
    <lineage>
        <taxon>Eukaryota</taxon>
        <taxon>Metazoa</taxon>
        <taxon>Ecdysozoa</taxon>
        <taxon>Arthropoda</taxon>
        <taxon>Hexapoda</taxon>
        <taxon>Insecta</taxon>
        <taxon>Pterygota</taxon>
        <taxon>Neoptera</taxon>
        <taxon>Paraneoptera</taxon>
        <taxon>Thysanoptera</taxon>
        <taxon>Terebrantia</taxon>
        <taxon>Thripoidea</taxon>
        <taxon>Thripidae</taxon>
        <taxon>Frankliniella</taxon>
    </lineage>
</organism>
<feature type="transmembrane region" description="Helical" evidence="10">
    <location>
        <begin position="328"/>
        <end position="352"/>
    </location>
</feature>
<evidence type="ECO:0000256" key="7">
    <source>
        <dbReference type="ARBA" id="ARBA00023303"/>
    </source>
</evidence>
<protein>
    <submittedName>
        <fullName evidence="13">Potassium channel subfamily K member 18-like</fullName>
    </submittedName>
</protein>
<name>A0A9C6U8R6_FRAOC</name>
<evidence type="ECO:0000256" key="5">
    <source>
        <dbReference type="ARBA" id="ARBA00023065"/>
    </source>
</evidence>
<evidence type="ECO:0000256" key="4">
    <source>
        <dbReference type="ARBA" id="ARBA00022989"/>
    </source>
</evidence>